<accession>A0ABR9PPQ6</accession>
<gene>
    <name evidence="2" type="ORF">G4177_17185</name>
</gene>
<dbReference type="RefSeq" id="WP_193349359.1">
    <property type="nucleotide sequence ID" value="NZ_CBCSIP010000622.1"/>
</dbReference>
<evidence type="ECO:0000256" key="1">
    <source>
        <dbReference type="SAM" id="MobiDB-lite"/>
    </source>
</evidence>
<comment type="caution">
    <text evidence="2">The sequence shown here is derived from an EMBL/GenBank/DDBJ whole genome shotgun (WGS) entry which is preliminary data.</text>
</comment>
<sequence>MAPSEVPQVPPGARRKGARPAGMQEMGQGLYEQIRRVLTELSVASVPRA</sequence>
<organism evidence="2 3">
    <name type="scientific">Corallococcus soli</name>
    <dbReference type="NCBI Taxonomy" id="2710757"/>
    <lineage>
        <taxon>Bacteria</taxon>
        <taxon>Pseudomonadati</taxon>
        <taxon>Myxococcota</taxon>
        <taxon>Myxococcia</taxon>
        <taxon>Myxococcales</taxon>
        <taxon>Cystobacterineae</taxon>
        <taxon>Myxococcaceae</taxon>
        <taxon>Corallococcus</taxon>
    </lineage>
</organism>
<evidence type="ECO:0000313" key="2">
    <source>
        <dbReference type="EMBL" id="MBE4749900.1"/>
    </source>
</evidence>
<dbReference type="EMBL" id="JAAIYO010000004">
    <property type="protein sequence ID" value="MBE4749900.1"/>
    <property type="molecule type" value="Genomic_DNA"/>
</dbReference>
<name>A0ABR9PPQ6_9BACT</name>
<dbReference type="Proteomes" id="UP001516472">
    <property type="component" value="Unassembled WGS sequence"/>
</dbReference>
<proteinExistence type="predicted"/>
<reference evidence="2 3" key="1">
    <citation type="submission" date="2020-02" db="EMBL/GenBank/DDBJ databases">
        <authorList>
            <person name="Babadi Z.K."/>
            <person name="Risdian C."/>
            <person name="Ebrahimipour G.H."/>
            <person name="Wink J."/>
        </authorList>
    </citation>
    <scope>NUCLEOTIDE SEQUENCE [LARGE SCALE GENOMIC DNA]</scope>
    <source>
        <strain evidence="2 3">ZKHCc1 1396</strain>
    </source>
</reference>
<protein>
    <recommendedName>
        <fullName evidence="4">GntR family transcriptional regulator</fullName>
    </recommendedName>
</protein>
<evidence type="ECO:0000313" key="3">
    <source>
        <dbReference type="Proteomes" id="UP001516472"/>
    </source>
</evidence>
<evidence type="ECO:0008006" key="4">
    <source>
        <dbReference type="Google" id="ProtNLM"/>
    </source>
</evidence>
<feature type="region of interest" description="Disordered" evidence="1">
    <location>
        <begin position="1"/>
        <end position="24"/>
    </location>
</feature>
<keyword evidence="3" id="KW-1185">Reference proteome</keyword>